<protein>
    <submittedName>
        <fullName evidence="1">Uncharacterized protein</fullName>
    </submittedName>
</protein>
<dbReference type="EMBL" id="VZPX01000004">
    <property type="protein sequence ID" value="KAB0482375.1"/>
    <property type="molecule type" value="Genomic_DNA"/>
</dbReference>
<evidence type="ECO:0000313" key="1">
    <source>
        <dbReference type="EMBL" id="KAB0482375.1"/>
    </source>
</evidence>
<comment type="caution">
    <text evidence="1">The sequence shown here is derived from an EMBL/GenBank/DDBJ whole genome shotgun (WGS) entry which is preliminary data.</text>
</comment>
<sequence length="83" mass="9466">MATTIQVVENLRVGKNVTIDGQRCEVERTSFSQAISQKMAFEELNKVMADELLERKIIGRDKTGVFYWVESGEPLAPEVEYQN</sequence>
<organism evidence="1 2">
    <name type="scientific">Vibrio chagasii</name>
    <dbReference type="NCBI Taxonomy" id="170679"/>
    <lineage>
        <taxon>Bacteria</taxon>
        <taxon>Pseudomonadati</taxon>
        <taxon>Pseudomonadota</taxon>
        <taxon>Gammaproteobacteria</taxon>
        <taxon>Vibrionales</taxon>
        <taxon>Vibrionaceae</taxon>
        <taxon>Vibrio</taxon>
    </lineage>
</organism>
<proteinExistence type="predicted"/>
<dbReference type="GeneID" id="77344798"/>
<reference evidence="1 2" key="1">
    <citation type="submission" date="2019-09" db="EMBL/GenBank/DDBJ databases">
        <title>Draft genome sequences of 48 bacterial type strains from the CCUG.</title>
        <authorList>
            <person name="Tunovic T."/>
            <person name="Pineiro-Iglesias B."/>
            <person name="Unosson C."/>
            <person name="Inganas E."/>
            <person name="Ohlen M."/>
            <person name="Cardew S."/>
            <person name="Jensie-Markopoulos S."/>
            <person name="Salva-Serra F."/>
            <person name="Jaen-Luchoro D."/>
            <person name="Karlsson R."/>
            <person name="Svensson-Stadler L."/>
            <person name="Chun J."/>
            <person name="Moore E."/>
        </authorList>
    </citation>
    <scope>NUCLEOTIDE SEQUENCE [LARGE SCALE GENOMIC DNA]</scope>
    <source>
        <strain evidence="1 2">CCUG 48643</strain>
    </source>
</reference>
<dbReference type="RefSeq" id="WP_137406648.1">
    <property type="nucleotide sequence ID" value="NZ_AP025467.1"/>
</dbReference>
<evidence type="ECO:0000313" key="2">
    <source>
        <dbReference type="Proteomes" id="UP000423756"/>
    </source>
</evidence>
<dbReference type="AlphaFoldDB" id="A0A7V7NWU9"/>
<accession>A0A7V7NWU9</accession>
<name>A0A7V7NWU9_9VIBR</name>
<dbReference type="Proteomes" id="UP000423756">
    <property type="component" value="Unassembled WGS sequence"/>
</dbReference>
<gene>
    <name evidence="1" type="ORF">F7Q91_02930</name>
</gene>